<dbReference type="PANTHER" id="PTHR34192:SF10">
    <property type="entry name" value="PLASTOCYANIN MAJOR ISOFORM, CHLOROPLASTIC-RELATED"/>
    <property type="match status" value="1"/>
</dbReference>
<organism evidence="9 10">
    <name type="scientific">Salinigranum rubrum</name>
    <dbReference type="NCBI Taxonomy" id="755307"/>
    <lineage>
        <taxon>Archaea</taxon>
        <taxon>Methanobacteriati</taxon>
        <taxon>Methanobacteriota</taxon>
        <taxon>Stenosarchaea group</taxon>
        <taxon>Halobacteria</taxon>
        <taxon>Halobacteriales</taxon>
        <taxon>Haloferacaceae</taxon>
        <taxon>Salinigranum</taxon>
    </lineage>
</organism>
<dbReference type="InterPro" id="IPR000923">
    <property type="entry name" value="BlueCu_1"/>
</dbReference>
<dbReference type="KEGG" id="srub:C2R22_13320"/>
<dbReference type="PROSITE" id="PS00196">
    <property type="entry name" value="COPPER_BLUE"/>
    <property type="match status" value="1"/>
</dbReference>
<dbReference type="EMBL" id="CP026309">
    <property type="protein sequence ID" value="AUV82498.1"/>
    <property type="molecule type" value="Genomic_DNA"/>
</dbReference>
<evidence type="ECO:0000259" key="8">
    <source>
        <dbReference type="Pfam" id="PF00127"/>
    </source>
</evidence>
<dbReference type="Gene3D" id="2.60.40.420">
    <property type="entry name" value="Cupredoxins - blue copper proteins"/>
    <property type="match status" value="1"/>
</dbReference>
<dbReference type="InterPro" id="IPR008972">
    <property type="entry name" value="Cupredoxin"/>
</dbReference>
<evidence type="ECO:0000256" key="1">
    <source>
        <dbReference type="ARBA" id="ARBA00004370"/>
    </source>
</evidence>
<keyword evidence="5" id="KW-0186">Copper</keyword>
<evidence type="ECO:0000256" key="7">
    <source>
        <dbReference type="SAM" id="MobiDB-lite"/>
    </source>
</evidence>
<proteinExistence type="predicted"/>
<evidence type="ECO:0000256" key="3">
    <source>
        <dbReference type="ARBA" id="ARBA00022723"/>
    </source>
</evidence>
<dbReference type="GO" id="GO:0005507">
    <property type="term" value="F:copper ion binding"/>
    <property type="evidence" value="ECO:0007669"/>
    <property type="project" value="InterPro"/>
</dbReference>
<feature type="compositionally biased region" description="Gly residues" evidence="7">
    <location>
        <begin position="28"/>
        <end position="43"/>
    </location>
</feature>
<dbReference type="AlphaFoldDB" id="A0A2I8VKQ6"/>
<keyword evidence="2" id="KW-0813">Transport</keyword>
<dbReference type="Pfam" id="PF00127">
    <property type="entry name" value="Copper-bind"/>
    <property type="match status" value="1"/>
</dbReference>
<dbReference type="PROSITE" id="PS51257">
    <property type="entry name" value="PROKAR_LIPOPROTEIN"/>
    <property type="match status" value="1"/>
</dbReference>
<evidence type="ECO:0000313" key="10">
    <source>
        <dbReference type="Proteomes" id="UP000236584"/>
    </source>
</evidence>
<feature type="domain" description="Blue (type 1) copper" evidence="8">
    <location>
        <begin position="46"/>
        <end position="155"/>
    </location>
</feature>
<protein>
    <submittedName>
        <fullName evidence="9">Copper-binding protein</fullName>
    </submittedName>
</protein>
<comment type="subcellular location">
    <subcellularLocation>
        <location evidence="1">Membrane</location>
    </subcellularLocation>
</comment>
<keyword evidence="6" id="KW-0472">Membrane</keyword>
<keyword evidence="4" id="KW-0249">Electron transport</keyword>
<dbReference type="GeneID" id="35593089"/>
<evidence type="ECO:0000313" key="9">
    <source>
        <dbReference type="EMBL" id="AUV82498.1"/>
    </source>
</evidence>
<dbReference type="PANTHER" id="PTHR34192">
    <property type="entry name" value="PLASTOCYANIN MAJOR ISOFORM, CHLOROPLASTIC-RELATED"/>
    <property type="match status" value="1"/>
</dbReference>
<name>A0A2I8VKQ6_9EURY</name>
<reference evidence="9 10" key="1">
    <citation type="submission" date="2018-01" db="EMBL/GenBank/DDBJ databases">
        <title>Complete genome sequence of Salinigranum rubrum GX10T, an extremely halophilic archaeon isolated from a marine solar saltern.</title>
        <authorList>
            <person name="Han S."/>
        </authorList>
    </citation>
    <scope>NUCLEOTIDE SEQUENCE [LARGE SCALE GENOMIC DNA]</scope>
    <source>
        <strain evidence="9 10">GX10</strain>
    </source>
</reference>
<evidence type="ECO:0000256" key="4">
    <source>
        <dbReference type="ARBA" id="ARBA00022982"/>
    </source>
</evidence>
<dbReference type="GO" id="GO:0009055">
    <property type="term" value="F:electron transfer activity"/>
    <property type="evidence" value="ECO:0007669"/>
    <property type="project" value="InterPro"/>
</dbReference>
<feature type="region of interest" description="Disordered" evidence="7">
    <location>
        <begin position="28"/>
        <end position="47"/>
    </location>
</feature>
<keyword evidence="3" id="KW-0479">Metal-binding</keyword>
<dbReference type="GO" id="GO:0016020">
    <property type="term" value="C:membrane"/>
    <property type="evidence" value="ECO:0007669"/>
    <property type="project" value="UniProtKB-SubCell"/>
</dbReference>
<dbReference type="RefSeq" id="WP_103426187.1">
    <property type="nucleotide sequence ID" value="NZ_CP026309.1"/>
</dbReference>
<dbReference type="SUPFAM" id="SSF49503">
    <property type="entry name" value="Cupredoxins"/>
    <property type="match status" value="1"/>
</dbReference>
<dbReference type="OrthoDB" id="4392at2157"/>
<accession>A0A2I8VKQ6</accession>
<gene>
    <name evidence="9" type="ORF">C2R22_13320</name>
</gene>
<evidence type="ECO:0000256" key="2">
    <source>
        <dbReference type="ARBA" id="ARBA00022448"/>
    </source>
</evidence>
<sequence length="155" mass="16176">MKFRHTRRRAVKCVGAVLLGVTLAGCSGDGGNGGSDGDSGNGSGTTTVEMTDELVYDPEQVTVGEGDTVVWETVGAVGHSVTAYEDGIPEGAEYFASGEFDTEQAARDAYVPGDTDAGDVPSGESYEHTFDTAGTYEYFCIPHESSEMVGTVVVE</sequence>
<dbReference type="InterPro" id="IPR028871">
    <property type="entry name" value="BlueCu_1_BS"/>
</dbReference>
<dbReference type="Proteomes" id="UP000236584">
    <property type="component" value="Chromosome"/>
</dbReference>
<keyword evidence="10" id="KW-1185">Reference proteome</keyword>
<evidence type="ECO:0000256" key="6">
    <source>
        <dbReference type="ARBA" id="ARBA00023136"/>
    </source>
</evidence>
<evidence type="ECO:0000256" key="5">
    <source>
        <dbReference type="ARBA" id="ARBA00023008"/>
    </source>
</evidence>